<keyword evidence="3" id="KW-1185">Reference proteome</keyword>
<gene>
    <name evidence="2" type="ORF">ANANG_G00288540</name>
</gene>
<sequence>MQRKELGDVKTWVPFKKVRPRLITFQFYLFISGVHLFIGLVTDRNVTAGAWSVLAGERVRSLRFHSDSLFPAEGLSGRL</sequence>
<name>A0A9D3RLK6_ANGAN</name>
<accession>A0A9D3RLK6</accession>
<protein>
    <submittedName>
        <fullName evidence="2">Uncharacterized protein</fullName>
    </submittedName>
</protein>
<dbReference type="EMBL" id="JAFIRN010000017">
    <property type="protein sequence ID" value="KAG5832197.1"/>
    <property type="molecule type" value="Genomic_DNA"/>
</dbReference>
<organism evidence="2 3">
    <name type="scientific">Anguilla anguilla</name>
    <name type="common">European freshwater eel</name>
    <name type="synonym">Muraena anguilla</name>
    <dbReference type="NCBI Taxonomy" id="7936"/>
    <lineage>
        <taxon>Eukaryota</taxon>
        <taxon>Metazoa</taxon>
        <taxon>Chordata</taxon>
        <taxon>Craniata</taxon>
        <taxon>Vertebrata</taxon>
        <taxon>Euteleostomi</taxon>
        <taxon>Actinopterygii</taxon>
        <taxon>Neopterygii</taxon>
        <taxon>Teleostei</taxon>
        <taxon>Anguilliformes</taxon>
        <taxon>Anguillidae</taxon>
        <taxon>Anguilla</taxon>
    </lineage>
</organism>
<keyword evidence="1" id="KW-1133">Transmembrane helix</keyword>
<comment type="caution">
    <text evidence="2">The sequence shown here is derived from an EMBL/GenBank/DDBJ whole genome shotgun (WGS) entry which is preliminary data.</text>
</comment>
<evidence type="ECO:0000313" key="2">
    <source>
        <dbReference type="EMBL" id="KAG5832197.1"/>
    </source>
</evidence>
<keyword evidence="1" id="KW-0812">Transmembrane</keyword>
<evidence type="ECO:0000256" key="1">
    <source>
        <dbReference type="SAM" id="Phobius"/>
    </source>
</evidence>
<dbReference type="Proteomes" id="UP001044222">
    <property type="component" value="Chromosome 17"/>
</dbReference>
<dbReference type="AlphaFoldDB" id="A0A9D3RLK6"/>
<feature type="transmembrane region" description="Helical" evidence="1">
    <location>
        <begin position="21"/>
        <end position="41"/>
    </location>
</feature>
<reference evidence="2" key="1">
    <citation type="submission" date="2021-01" db="EMBL/GenBank/DDBJ databases">
        <title>A chromosome-scale assembly of European eel, Anguilla anguilla.</title>
        <authorList>
            <person name="Henkel C."/>
            <person name="Jong-Raadsen S.A."/>
            <person name="Dufour S."/>
            <person name="Weltzien F.-A."/>
            <person name="Palstra A.P."/>
            <person name="Pelster B."/>
            <person name="Spaink H.P."/>
            <person name="Van Den Thillart G.E."/>
            <person name="Jansen H."/>
            <person name="Zahm M."/>
            <person name="Klopp C."/>
            <person name="Cedric C."/>
            <person name="Louis A."/>
            <person name="Berthelot C."/>
            <person name="Parey E."/>
            <person name="Roest Crollius H."/>
            <person name="Montfort J."/>
            <person name="Robinson-Rechavi M."/>
            <person name="Bucao C."/>
            <person name="Bouchez O."/>
            <person name="Gislard M."/>
            <person name="Lluch J."/>
            <person name="Milhes M."/>
            <person name="Lampietro C."/>
            <person name="Lopez Roques C."/>
            <person name="Donnadieu C."/>
            <person name="Braasch I."/>
            <person name="Desvignes T."/>
            <person name="Postlethwait J."/>
            <person name="Bobe J."/>
            <person name="Guiguen Y."/>
            <person name="Dirks R."/>
        </authorList>
    </citation>
    <scope>NUCLEOTIDE SEQUENCE</scope>
    <source>
        <strain evidence="2">Tag_6206</strain>
        <tissue evidence="2">Liver</tissue>
    </source>
</reference>
<evidence type="ECO:0000313" key="3">
    <source>
        <dbReference type="Proteomes" id="UP001044222"/>
    </source>
</evidence>
<keyword evidence="1" id="KW-0472">Membrane</keyword>
<proteinExistence type="predicted"/>